<keyword evidence="2" id="KW-1185">Reference proteome</keyword>
<sequence>MFEGKVELDKKENRSRQRIQAASVADELHGLAGTSGAQGAGANSWTLALSAPRLGGRRRAEGLRIPVIMPDTRPEAPSAPHYPSLISTSPATSLPYPCTGLTGARLWLQSIHADGK</sequence>
<dbReference type="EMBL" id="CADEAL010001114">
    <property type="protein sequence ID" value="CAB1429249.1"/>
    <property type="molecule type" value="Genomic_DNA"/>
</dbReference>
<dbReference type="AlphaFoldDB" id="A0A9N7UCB6"/>
<evidence type="ECO:0000313" key="1">
    <source>
        <dbReference type="EMBL" id="CAB1429249.1"/>
    </source>
</evidence>
<proteinExistence type="predicted"/>
<name>A0A9N7UCB6_PLEPL</name>
<organism evidence="1 2">
    <name type="scientific">Pleuronectes platessa</name>
    <name type="common">European plaice</name>
    <dbReference type="NCBI Taxonomy" id="8262"/>
    <lineage>
        <taxon>Eukaryota</taxon>
        <taxon>Metazoa</taxon>
        <taxon>Chordata</taxon>
        <taxon>Craniata</taxon>
        <taxon>Vertebrata</taxon>
        <taxon>Euteleostomi</taxon>
        <taxon>Actinopterygii</taxon>
        <taxon>Neopterygii</taxon>
        <taxon>Teleostei</taxon>
        <taxon>Neoteleostei</taxon>
        <taxon>Acanthomorphata</taxon>
        <taxon>Carangaria</taxon>
        <taxon>Pleuronectiformes</taxon>
        <taxon>Pleuronectoidei</taxon>
        <taxon>Pleuronectidae</taxon>
        <taxon>Pleuronectes</taxon>
    </lineage>
</organism>
<accession>A0A9N7UCB6</accession>
<dbReference type="Proteomes" id="UP001153269">
    <property type="component" value="Unassembled WGS sequence"/>
</dbReference>
<gene>
    <name evidence="1" type="ORF">PLEPLA_LOCUS17225</name>
</gene>
<reference evidence="1" key="1">
    <citation type="submission" date="2020-03" db="EMBL/GenBank/DDBJ databases">
        <authorList>
            <person name="Weist P."/>
        </authorList>
    </citation>
    <scope>NUCLEOTIDE SEQUENCE</scope>
</reference>
<evidence type="ECO:0000313" key="2">
    <source>
        <dbReference type="Proteomes" id="UP001153269"/>
    </source>
</evidence>
<protein>
    <submittedName>
        <fullName evidence="1">Uncharacterized protein</fullName>
    </submittedName>
</protein>
<comment type="caution">
    <text evidence="1">The sequence shown here is derived from an EMBL/GenBank/DDBJ whole genome shotgun (WGS) entry which is preliminary data.</text>
</comment>